<comment type="caution">
    <text evidence="3">The sequence shown here is derived from an EMBL/GenBank/DDBJ whole genome shotgun (WGS) entry which is preliminary data.</text>
</comment>
<reference evidence="3" key="1">
    <citation type="journal article" date="2014" name="Front. Microbiol.">
        <title>High frequency of phylogenetically diverse reductive dehalogenase-homologous genes in deep subseafloor sedimentary metagenomes.</title>
        <authorList>
            <person name="Kawai M."/>
            <person name="Futagami T."/>
            <person name="Toyoda A."/>
            <person name="Takaki Y."/>
            <person name="Nishi S."/>
            <person name="Hori S."/>
            <person name="Arai W."/>
            <person name="Tsubouchi T."/>
            <person name="Morono Y."/>
            <person name="Uchiyama I."/>
            <person name="Ito T."/>
            <person name="Fujiyama A."/>
            <person name="Inagaki F."/>
            <person name="Takami H."/>
        </authorList>
    </citation>
    <scope>NUCLEOTIDE SEQUENCE</scope>
    <source>
        <strain evidence="3">Expedition CK06-06</strain>
    </source>
</reference>
<gene>
    <name evidence="3" type="ORF">S01H1_14863</name>
</gene>
<proteinExistence type="predicted"/>
<dbReference type="InterPro" id="IPR006137">
    <property type="entry name" value="NADH_UbQ_OxRdtase-like_20kDa"/>
</dbReference>
<dbReference type="GO" id="GO:0016491">
    <property type="term" value="F:oxidoreductase activity"/>
    <property type="evidence" value="ECO:0007669"/>
    <property type="project" value="UniProtKB-KW"/>
</dbReference>
<dbReference type="Pfam" id="PF01058">
    <property type="entry name" value="Oxidored_q6"/>
    <property type="match status" value="1"/>
</dbReference>
<dbReference type="PANTHER" id="PTHR42845">
    <property type="entry name" value="COENZYME F420-REDUCING HYDROGENASE, GAMMA SUBUNIT"/>
    <property type="match status" value="1"/>
</dbReference>
<feature type="domain" description="NADH:ubiquinone oxidoreductase-like 20kDa subunit" evidence="2">
    <location>
        <begin position="3"/>
        <end position="151"/>
    </location>
</feature>
<accession>X0RJC7</accession>
<feature type="non-terminal residue" evidence="3">
    <location>
        <position position="1"/>
    </location>
</feature>
<organism evidence="3">
    <name type="scientific">marine sediment metagenome</name>
    <dbReference type="NCBI Taxonomy" id="412755"/>
    <lineage>
        <taxon>unclassified sequences</taxon>
        <taxon>metagenomes</taxon>
        <taxon>ecological metagenomes</taxon>
    </lineage>
</organism>
<protein>
    <recommendedName>
        <fullName evidence="2">NADH:ubiquinone oxidoreductase-like 20kDa subunit domain-containing protein</fullName>
    </recommendedName>
</protein>
<dbReference type="InterPro" id="IPR051349">
    <property type="entry name" value="Hydrogenase_assoc-protein"/>
</dbReference>
<evidence type="ECO:0000256" key="1">
    <source>
        <dbReference type="ARBA" id="ARBA00023002"/>
    </source>
</evidence>
<dbReference type="GO" id="GO:0051536">
    <property type="term" value="F:iron-sulfur cluster binding"/>
    <property type="evidence" value="ECO:0007669"/>
    <property type="project" value="InterPro"/>
</dbReference>
<evidence type="ECO:0000313" key="3">
    <source>
        <dbReference type="EMBL" id="GAF68898.1"/>
    </source>
</evidence>
<dbReference type="AlphaFoldDB" id="X0RJC7"/>
<dbReference type="EMBL" id="BARS01007747">
    <property type="protein sequence ID" value="GAF68898.1"/>
    <property type="molecule type" value="Genomic_DNA"/>
</dbReference>
<name>X0RJC7_9ZZZZ</name>
<dbReference type="PANTHER" id="PTHR42845:SF2">
    <property type="entry name" value="F420-NON-REDUCING HYDROGENASE VHU SUBUNIT G"/>
    <property type="match status" value="1"/>
</dbReference>
<evidence type="ECO:0000259" key="2">
    <source>
        <dbReference type="Pfam" id="PF01058"/>
    </source>
</evidence>
<dbReference type="Gene3D" id="3.40.50.700">
    <property type="entry name" value="NADH:ubiquinone oxidoreductase-like, 20kDa subunit"/>
    <property type="match status" value="1"/>
</dbReference>
<dbReference type="InterPro" id="IPR037024">
    <property type="entry name" value="NiFe_Hase_small_N_sf"/>
</dbReference>
<sequence length="308" mass="34112">LNEKILDLTALADIVYWVLGLDFKLSDLEKFKDKEIDVSIHHGTIRTSEQMHIAHLLREKSKALIAFGSCSCFGGIPGLCNITNREEIFKEAYKETPSTINPDFITPQTKTTHNGHELTLPELYDEGRALNQVVDVDYYLPGCPPAVELIERLIPIIKDFLKTGNLPAKGTVIASEKTLCDECPLEREDKMIDKIIRPHKIIPDPKRCLLEQGILCMGPATRGGCGARCINVLMPCRGCMGPTVEVSDQGAKMIGAIASILGVEKEKDLSGEEVEELMDQIKDPLGTFYRFTLPVASINKAYQEKGAK</sequence>
<dbReference type="SUPFAM" id="SSF56770">
    <property type="entry name" value="HydA/Nqo6-like"/>
    <property type="match status" value="1"/>
</dbReference>
<keyword evidence="1" id="KW-0560">Oxidoreductase</keyword>